<accession>A0ABN9RSB3</accession>
<sequence>MADGPARVLGLTALDGVQLGPTDAAWRTSASMNMGFAWSLYFDRKADERLAAAAPSLRGSELLRDQSPPPVLSEDRPRHCARADRFSAFSRGEKAAEKAVRERGAGFAEHGLELRGGEALSKDIRAFACRQDGRQLRAATAPERFWKIW</sequence>
<keyword evidence="3" id="KW-1185">Reference proteome</keyword>
<evidence type="ECO:0000256" key="1">
    <source>
        <dbReference type="SAM" id="MobiDB-lite"/>
    </source>
</evidence>
<comment type="caution">
    <text evidence="2">The sequence shown here is derived from an EMBL/GenBank/DDBJ whole genome shotgun (WGS) entry which is preliminary data.</text>
</comment>
<organism evidence="2 3">
    <name type="scientific">Prorocentrum cordatum</name>
    <dbReference type="NCBI Taxonomy" id="2364126"/>
    <lineage>
        <taxon>Eukaryota</taxon>
        <taxon>Sar</taxon>
        <taxon>Alveolata</taxon>
        <taxon>Dinophyceae</taxon>
        <taxon>Prorocentrales</taxon>
        <taxon>Prorocentraceae</taxon>
        <taxon>Prorocentrum</taxon>
    </lineage>
</organism>
<dbReference type="Proteomes" id="UP001189429">
    <property type="component" value="Unassembled WGS sequence"/>
</dbReference>
<evidence type="ECO:0000313" key="3">
    <source>
        <dbReference type="Proteomes" id="UP001189429"/>
    </source>
</evidence>
<gene>
    <name evidence="2" type="ORF">PCOR1329_LOCUS22830</name>
</gene>
<reference evidence="2" key="1">
    <citation type="submission" date="2023-10" db="EMBL/GenBank/DDBJ databases">
        <authorList>
            <person name="Chen Y."/>
            <person name="Shah S."/>
            <person name="Dougan E. K."/>
            <person name="Thang M."/>
            <person name="Chan C."/>
        </authorList>
    </citation>
    <scope>NUCLEOTIDE SEQUENCE [LARGE SCALE GENOMIC DNA]</scope>
</reference>
<protein>
    <submittedName>
        <fullName evidence="2">Uncharacterized protein</fullName>
    </submittedName>
</protein>
<feature type="region of interest" description="Disordered" evidence="1">
    <location>
        <begin position="57"/>
        <end position="77"/>
    </location>
</feature>
<proteinExistence type="predicted"/>
<feature type="non-terminal residue" evidence="2">
    <location>
        <position position="149"/>
    </location>
</feature>
<dbReference type="EMBL" id="CAUYUJ010007668">
    <property type="protein sequence ID" value="CAK0821601.1"/>
    <property type="molecule type" value="Genomic_DNA"/>
</dbReference>
<evidence type="ECO:0000313" key="2">
    <source>
        <dbReference type="EMBL" id="CAK0821601.1"/>
    </source>
</evidence>
<name>A0ABN9RSB3_9DINO</name>